<name>A0ABQ6HPC8_9MICO</name>
<organism evidence="2 3">
    <name type="scientific">Arsenicicoccus piscis</name>
    <dbReference type="NCBI Taxonomy" id="673954"/>
    <lineage>
        <taxon>Bacteria</taxon>
        <taxon>Bacillati</taxon>
        <taxon>Actinomycetota</taxon>
        <taxon>Actinomycetes</taxon>
        <taxon>Micrococcales</taxon>
        <taxon>Intrasporangiaceae</taxon>
        <taxon>Arsenicicoccus</taxon>
    </lineage>
</organism>
<evidence type="ECO:0000313" key="3">
    <source>
        <dbReference type="Proteomes" id="UP001157109"/>
    </source>
</evidence>
<feature type="region of interest" description="Disordered" evidence="1">
    <location>
        <begin position="1"/>
        <end position="30"/>
    </location>
</feature>
<protein>
    <submittedName>
        <fullName evidence="2">Uncharacterized protein</fullName>
    </submittedName>
</protein>
<dbReference type="EMBL" id="BSUJ01000001">
    <property type="protein sequence ID" value="GMA19953.1"/>
    <property type="molecule type" value="Genomic_DNA"/>
</dbReference>
<keyword evidence="3" id="KW-1185">Reference proteome</keyword>
<evidence type="ECO:0000256" key="1">
    <source>
        <dbReference type="SAM" id="MobiDB-lite"/>
    </source>
</evidence>
<dbReference type="Proteomes" id="UP001157109">
    <property type="component" value="Unassembled WGS sequence"/>
</dbReference>
<proteinExistence type="predicted"/>
<accession>A0ABQ6HPC8</accession>
<feature type="compositionally biased region" description="Polar residues" evidence="1">
    <location>
        <begin position="1"/>
        <end position="21"/>
    </location>
</feature>
<evidence type="ECO:0000313" key="2">
    <source>
        <dbReference type="EMBL" id="GMA19953.1"/>
    </source>
</evidence>
<reference evidence="3" key="1">
    <citation type="journal article" date="2019" name="Int. J. Syst. Evol. Microbiol.">
        <title>The Global Catalogue of Microorganisms (GCM) 10K type strain sequencing project: providing services to taxonomists for standard genome sequencing and annotation.</title>
        <authorList>
            <consortium name="The Broad Institute Genomics Platform"/>
            <consortium name="The Broad Institute Genome Sequencing Center for Infectious Disease"/>
            <person name="Wu L."/>
            <person name="Ma J."/>
        </authorList>
    </citation>
    <scope>NUCLEOTIDE SEQUENCE [LARGE SCALE GENOMIC DNA]</scope>
    <source>
        <strain evidence="3">NBRC 105830</strain>
    </source>
</reference>
<comment type="caution">
    <text evidence="2">The sequence shown here is derived from an EMBL/GenBank/DDBJ whole genome shotgun (WGS) entry which is preliminary data.</text>
</comment>
<sequence>MLDSSTTAWKSASFASTTQGSGVLHLPQRGVPSATAGTRFLAPQFPHTTVAVL</sequence>
<gene>
    <name evidence="2" type="ORF">GCM10025862_19740</name>
</gene>